<organism evidence="1 2">
    <name type="scientific">Nephila pilipes</name>
    <name type="common">Giant wood spider</name>
    <name type="synonym">Nephila maculata</name>
    <dbReference type="NCBI Taxonomy" id="299642"/>
    <lineage>
        <taxon>Eukaryota</taxon>
        <taxon>Metazoa</taxon>
        <taxon>Ecdysozoa</taxon>
        <taxon>Arthropoda</taxon>
        <taxon>Chelicerata</taxon>
        <taxon>Arachnida</taxon>
        <taxon>Araneae</taxon>
        <taxon>Araneomorphae</taxon>
        <taxon>Entelegynae</taxon>
        <taxon>Araneoidea</taxon>
        <taxon>Nephilidae</taxon>
        <taxon>Nephila</taxon>
    </lineage>
</organism>
<name>A0A8X6PAB0_NEPPI</name>
<evidence type="ECO:0000313" key="1">
    <source>
        <dbReference type="EMBL" id="GFT60286.1"/>
    </source>
</evidence>
<dbReference type="Proteomes" id="UP000887013">
    <property type="component" value="Unassembled WGS sequence"/>
</dbReference>
<proteinExistence type="predicted"/>
<evidence type="ECO:0000313" key="2">
    <source>
        <dbReference type="Proteomes" id="UP000887013"/>
    </source>
</evidence>
<dbReference type="AlphaFoldDB" id="A0A8X6PAB0"/>
<keyword evidence="2" id="KW-1185">Reference proteome</keyword>
<accession>A0A8X6PAB0</accession>
<gene>
    <name evidence="1" type="ORF">NPIL_53501</name>
</gene>
<comment type="caution">
    <text evidence="1">The sequence shown here is derived from an EMBL/GenBank/DDBJ whole genome shotgun (WGS) entry which is preliminary data.</text>
</comment>
<sequence>MVFLGGGGHQIEASNQKAGFSLSSGYSRWEFGGWKTIQLLAAESMERCRYGETSLDKENFKELDVHGGL</sequence>
<reference evidence="1" key="1">
    <citation type="submission" date="2020-08" db="EMBL/GenBank/DDBJ databases">
        <title>Multicomponent nature underlies the extraordinary mechanical properties of spider dragline silk.</title>
        <authorList>
            <person name="Kono N."/>
            <person name="Nakamura H."/>
            <person name="Mori M."/>
            <person name="Yoshida Y."/>
            <person name="Ohtoshi R."/>
            <person name="Malay A.D."/>
            <person name="Moran D.A.P."/>
            <person name="Tomita M."/>
            <person name="Numata K."/>
            <person name="Arakawa K."/>
        </authorList>
    </citation>
    <scope>NUCLEOTIDE SEQUENCE</scope>
</reference>
<protein>
    <submittedName>
        <fullName evidence="1">Uncharacterized protein</fullName>
    </submittedName>
</protein>
<dbReference type="EMBL" id="BMAW01018810">
    <property type="protein sequence ID" value="GFT60286.1"/>
    <property type="molecule type" value="Genomic_DNA"/>
</dbReference>